<dbReference type="AlphaFoldDB" id="A0A815PK39"/>
<dbReference type="InterPro" id="IPR016024">
    <property type="entry name" value="ARM-type_fold"/>
</dbReference>
<dbReference type="EMBL" id="CAJNOR010003817">
    <property type="protein sequence ID" value="CAF1450338.1"/>
    <property type="molecule type" value="Genomic_DNA"/>
</dbReference>
<dbReference type="InterPro" id="IPR003307">
    <property type="entry name" value="W2_domain"/>
</dbReference>
<keyword evidence="3" id="KW-1185">Reference proteome</keyword>
<evidence type="ECO:0000313" key="3">
    <source>
        <dbReference type="Proteomes" id="UP000663828"/>
    </source>
</evidence>
<evidence type="ECO:0000313" key="2">
    <source>
        <dbReference type="EMBL" id="CAF1450338.1"/>
    </source>
</evidence>
<accession>A0A815PK39</accession>
<reference evidence="2" key="1">
    <citation type="submission" date="2021-02" db="EMBL/GenBank/DDBJ databases">
        <authorList>
            <person name="Nowell W R."/>
        </authorList>
    </citation>
    <scope>NUCLEOTIDE SEQUENCE</scope>
</reference>
<proteinExistence type="predicted"/>
<name>A0A815PK39_ADIRI</name>
<gene>
    <name evidence="2" type="ORF">XAT740_LOCUS36839</name>
</gene>
<organism evidence="2 3">
    <name type="scientific">Adineta ricciae</name>
    <name type="common">Rotifer</name>
    <dbReference type="NCBI Taxonomy" id="249248"/>
    <lineage>
        <taxon>Eukaryota</taxon>
        <taxon>Metazoa</taxon>
        <taxon>Spiralia</taxon>
        <taxon>Gnathifera</taxon>
        <taxon>Rotifera</taxon>
        <taxon>Eurotatoria</taxon>
        <taxon>Bdelloidea</taxon>
        <taxon>Adinetida</taxon>
        <taxon>Adinetidae</taxon>
        <taxon>Adineta</taxon>
    </lineage>
</organism>
<sequence length="502" mass="59384">MLSDSIKQVKDDVMDLHMALTDASKAIVEERTKEEQKWEIWRSKRLATIEREYGHNMRLIKSRQLVLEEVEGELNQRLKVEVQQPLEEMFSKPNVNPELLGVIQSTFDTIKTNSKSFTWKKDHTNTDQSVAKKPKKVKLDAAAIGSAGKVRKWKPSHKSITLFRDIGPMSVTKINEHFQTQKASENSMKQYGLVIMVNAYLQAWHSIKVEKGKYKELILRRHISTIKRYVDGRECERKVLVAMQFFFETLRRMTVLEKTEMMTMLLEWFLRHQCISLPEIIDWYQKETFVDHMIGRVVHKNWTESFLNQHGYRTEALGTLTRTNSVTSVNSSEETNELISELPEYVRIRKPYRKLVNLFKDTSNVNDPAIYEYVRNIYEKNMIQRVIMVVRSYLKAWNESLPEEKANVLSSKISAILHYQSDRNFQKQILFAIEVFLSECKKNYAWRKQTVSMLFQFFLDQQCVDKESIVKWYEDGHMYNDIYYEQTRTFARSFVERLTALD</sequence>
<comment type="caution">
    <text evidence="2">The sequence shown here is derived from an EMBL/GenBank/DDBJ whole genome shotgun (WGS) entry which is preliminary data.</text>
</comment>
<protein>
    <recommendedName>
        <fullName evidence="1">W2 domain-containing protein</fullName>
    </recommendedName>
</protein>
<feature type="domain" description="W2" evidence="1">
    <location>
        <begin position="332"/>
        <end position="502"/>
    </location>
</feature>
<dbReference type="PROSITE" id="PS51363">
    <property type="entry name" value="W2"/>
    <property type="match status" value="1"/>
</dbReference>
<dbReference type="Proteomes" id="UP000663828">
    <property type="component" value="Unassembled WGS sequence"/>
</dbReference>
<evidence type="ECO:0000259" key="1">
    <source>
        <dbReference type="PROSITE" id="PS51363"/>
    </source>
</evidence>
<dbReference type="Gene3D" id="1.25.40.180">
    <property type="match status" value="1"/>
</dbReference>
<dbReference type="SUPFAM" id="SSF48371">
    <property type="entry name" value="ARM repeat"/>
    <property type="match status" value="1"/>
</dbReference>